<dbReference type="EMBL" id="RRYP01000116">
    <property type="protein sequence ID" value="TNV87974.1"/>
    <property type="molecule type" value="Genomic_DNA"/>
</dbReference>
<dbReference type="AlphaFoldDB" id="A0A8J8P8Q4"/>
<reference evidence="1" key="1">
    <citation type="submission" date="2019-06" db="EMBL/GenBank/DDBJ databases">
        <authorList>
            <person name="Zheng W."/>
        </authorList>
    </citation>
    <scope>NUCLEOTIDE SEQUENCE</scope>
    <source>
        <strain evidence="1">QDHG01</strain>
    </source>
</reference>
<evidence type="ECO:0000313" key="2">
    <source>
        <dbReference type="Proteomes" id="UP000785679"/>
    </source>
</evidence>
<sequence length="93" mass="10841">MQRRKSAIECIYIIAKTRIAFFHYTYHTSCETPTKVSRFALIALLYVSKYSMEIDWNSDGNITTMDSKINQFDNIPSSFQCTPYIFGGDYFKP</sequence>
<protein>
    <submittedName>
        <fullName evidence="1">Uncharacterized protein</fullName>
    </submittedName>
</protein>
<organism evidence="1 2">
    <name type="scientific">Halteria grandinella</name>
    <dbReference type="NCBI Taxonomy" id="5974"/>
    <lineage>
        <taxon>Eukaryota</taxon>
        <taxon>Sar</taxon>
        <taxon>Alveolata</taxon>
        <taxon>Ciliophora</taxon>
        <taxon>Intramacronucleata</taxon>
        <taxon>Spirotrichea</taxon>
        <taxon>Stichotrichia</taxon>
        <taxon>Sporadotrichida</taxon>
        <taxon>Halteriidae</taxon>
        <taxon>Halteria</taxon>
    </lineage>
</organism>
<name>A0A8J8P8Q4_HALGN</name>
<proteinExistence type="predicted"/>
<gene>
    <name evidence="1" type="ORF">FGO68_gene3073</name>
</gene>
<dbReference type="Proteomes" id="UP000785679">
    <property type="component" value="Unassembled WGS sequence"/>
</dbReference>
<evidence type="ECO:0000313" key="1">
    <source>
        <dbReference type="EMBL" id="TNV87974.1"/>
    </source>
</evidence>
<comment type="caution">
    <text evidence="1">The sequence shown here is derived from an EMBL/GenBank/DDBJ whole genome shotgun (WGS) entry which is preliminary data.</text>
</comment>
<keyword evidence="2" id="KW-1185">Reference proteome</keyword>
<accession>A0A8J8P8Q4</accession>